<comment type="pathway">
    <text evidence="3 7">Carbohydrate degradation; pentose phosphate pathway; D-ribulose 5-phosphate from D-glucose 6-phosphate (oxidative stage): step 2/3.</text>
</comment>
<keyword evidence="10" id="KW-1185">Reference proteome</keyword>
<dbReference type="PATRIC" id="fig|452.5.peg.2012"/>
<dbReference type="Gene3D" id="3.40.50.1360">
    <property type="match status" value="1"/>
</dbReference>
<accession>A0A0W0YZ97</accession>
<evidence type="ECO:0000313" key="9">
    <source>
        <dbReference type="EMBL" id="KTD61982.1"/>
    </source>
</evidence>
<proteinExistence type="inferred from homology"/>
<evidence type="ECO:0000256" key="5">
    <source>
        <dbReference type="ARBA" id="ARBA00013198"/>
    </source>
</evidence>
<dbReference type="UniPathway" id="UPA00115">
    <property type="reaction ID" value="UER00409"/>
</dbReference>
<dbReference type="InterPro" id="IPR037171">
    <property type="entry name" value="NagB/RpiA_transferase-like"/>
</dbReference>
<comment type="caution">
    <text evidence="9">The sequence shown here is derived from an EMBL/GenBank/DDBJ whole genome shotgun (WGS) entry which is preliminary data.</text>
</comment>
<dbReference type="InterPro" id="IPR006148">
    <property type="entry name" value="Glc/Gal-6P_isomerase"/>
</dbReference>
<dbReference type="STRING" id="452.Lspi_1832"/>
<evidence type="ECO:0000313" key="10">
    <source>
        <dbReference type="Proteomes" id="UP000054877"/>
    </source>
</evidence>
<gene>
    <name evidence="7 9" type="primary">pgl</name>
    <name evidence="9" type="ORF">Lspi_1832</name>
</gene>
<dbReference type="GO" id="GO:0005975">
    <property type="term" value="P:carbohydrate metabolic process"/>
    <property type="evidence" value="ECO:0007669"/>
    <property type="project" value="UniProtKB-UniRule"/>
</dbReference>
<dbReference type="NCBIfam" id="TIGR01198">
    <property type="entry name" value="pgl"/>
    <property type="match status" value="1"/>
</dbReference>
<sequence length="229" mass="25709">MHFHSFNDTDELNRALAGRIIDILREAITLRGHAYLVVSGGKTPQGLFQLLACTELDWRCVTVTLCDERLVKPDTLDSNERLVKDYLLRHKASGAHFISLYSDREDAMERKKDITRRLGKLPAFDVVVLGMGEDGHTASLFPCSPEIRDALADTDDVVVEVTPTSAPYARISLSKTRLLRSRAIFLHLVGERKRAVLEKALAEKEPLVMPIRAFLHHPVADVQIMFAPL</sequence>
<dbReference type="GO" id="GO:0006098">
    <property type="term" value="P:pentose-phosphate shunt"/>
    <property type="evidence" value="ECO:0007669"/>
    <property type="project" value="UniProtKB-UniPathway"/>
</dbReference>
<dbReference type="EC" id="3.1.1.31" evidence="5 7"/>
<evidence type="ECO:0000256" key="3">
    <source>
        <dbReference type="ARBA" id="ARBA00004961"/>
    </source>
</evidence>
<evidence type="ECO:0000256" key="6">
    <source>
        <dbReference type="ARBA" id="ARBA00020337"/>
    </source>
</evidence>
<keyword evidence="7" id="KW-0378">Hydrolase</keyword>
<dbReference type="EMBL" id="LNYX01000030">
    <property type="protein sequence ID" value="KTD61982.1"/>
    <property type="molecule type" value="Genomic_DNA"/>
</dbReference>
<comment type="similarity">
    <text evidence="4 7">Belongs to the glucosamine/galactosamine-6-phosphate isomerase family. 6-phosphogluconolactonase subfamily.</text>
</comment>
<dbReference type="AlphaFoldDB" id="A0A0W0YZ97"/>
<protein>
    <recommendedName>
        <fullName evidence="6 7">6-phosphogluconolactonase</fullName>
        <shortName evidence="7">6PGL</shortName>
        <ecNumber evidence="5 7">3.1.1.31</ecNumber>
    </recommendedName>
</protein>
<dbReference type="SUPFAM" id="SSF100950">
    <property type="entry name" value="NagB/RpiA/CoA transferase-like"/>
    <property type="match status" value="1"/>
</dbReference>
<evidence type="ECO:0000256" key="1">
    <source>
        <dbReference type="ARBA" id="ARBA00000832"/>
    </source>
</evidence>
<dbReference type="GO" id="GO:0017057">
    <property type="term" value="F:6-phosphogluconolactonase activity"/>
    <property type="evidence" value="ECO:0007669"/>
    <property type="project" value="UniProtKB-UniRule"/>
</dbReference>
<evidence type="ECO:0000256" key="4">
    <source>
        <dbReference type="ARBA" id="ARBA00010662"/>
    </source>
</evidence>
<comment type="catalytic activity">
    <reaction evidence="1 7">
        <text>6-phospho-D-glucono-1,5-lactone + H2O = 6-phospho-D-gluconate + H(+)</text>
        <dbReference type="Rhea" id="RHEA:12556"/>
        <dbReference type="ChEBI" id="CHEBI:15377"/>
        <dbReference type="ChEBI" id="CHEBI:15378"/>
        <dbReference type="ChEBI" id="CHEBI:57955"/>
        <dbReference type="ChEBI" id="CHEBI:58759"/>
        <dbReference type="EC" id="3.1.1.31"/>
    </reaction>
</comment>
<dbReference type="InterPro" id="IPR039104">
    <property type="entry name" value="6PGL"/>
</dbReference>
<comment type="function">
    <text evidence="2 7">Hydrolysis of 6-phosphogluconolactone to 6-phosphogluconate.</text>
</comment>
<reference evidence="9 10" key="1">
    <citation type="submission" date="2015-11" db="EMBL/GenBank/DDBJ databases">
        <title>Genomic analysis of 38 Legionella species identifies large and diverse effector repertoires.</title>
        <authorList>
            <person name="Burstein D."/>
            <person name="Amaro F."/>
            <person name="Zusman T."/>
            <person name="Lifshitz Z."/>
            <person name="Cohen O."/>
            <person name="Gilbert J.A."/>
            <person name="Pupko T."/>
            <person name="Shuman H.A."/>
            <person name="Segal G."/>
        </authorList>
    </citation>
    <scope>NUCLEOTIDE SEQUENCE [LARGE SCALE GENOMIC DNA]</scope>
    <source>
        <strain evidence="9 10">Mt.St.Helens-9</strain>
    </source>
</reference>
<evidence type="ECO:0000256" key="7">
    <source>
        <dbReference type="RuleBase" id="RU365095"/>
    </source>
</evidence>
<dbReference type="Pfam" id="PF01182">
    <property type="entry name" value="Glucosamine_iso"/>
    <property type="match status" value="1"/>
</dbReference>
<dbReference type="InterPro" id="IPR005900">
    <property type="entry name" value="6-phosphogluconolactonase_DevB"/>
</dbReference>
<evidence type="ECO:0000259" key="8">
    <source>
        <dbReference type="Pfam" id="PF01182"/>
    </source>
</evidence>
<dbReference type="PANTHER" id="PTHR11054:SF0">
    <property type="entry name" value="6-PHOSPHOGLUCONOLACTONASE"/>
    <property type="match status" value="1"/>
</dbReference>
<name>A0A0W0YZ97_LEGSP</name>
<evidence type="ECO:0000256" key="2">
    <source>
        <dbReference type="ARBA" id="ARBA00002681"/>
    </source>
</evidence>
<feature type="domain" description="Glucosamine/galactosamine-6-phosphate isomerase" evidence="8">
    <location>
        <begin position="8"/>
        <end position="215"/>
    </location>
</feature>
<dbReference type="CDD" id="cd01400">
    <property type="entry name" value="6PGL"/>
    <property type="match status" value="1"/>
</dbReference>
<dbReference type="PANTHER" id="PTHR11054">
    <property type="entry name" value="6-PHOSPHOGLUCONOLACTONASE"/>
    <property type="match status" value="1"/>
</dbReference>
<organism evidence="9 10">
    <name type="scientific">Legionella spiritensis</name>
    <dbReference type="NCBI Taxonomy" id="452"/>
    <lineage>
        <taxon>Bacteria</taxon>
        <taxon>Pseudomonadati</taxon>
        <taxon>Pseudomonadota</taxon>
        <taxon>Gammaproteobacteria</taxon>
        <taxon>Legionellales</taxon>
        <taxon>Legionellaceae</taxon>
        <taxon>Legionella</taxon>
    </lineage>
</organism>
<dbReference type="OrthoDB" id="9810967at2"/>
<dbReference type="Proteomes" id="UP000054877">
    <property type="component" value="Unassembled WGS sequence"/>
</dbReference>